<feature type="compositionally biased region" description="Basic and acidic residues" evidence="3">
    <location>
        <begin position="2637"/>
        <end position="2648"/>
    </location>
</feature>
<dbReference type="PANTHER" id="PTHR23348">
    <property type="entry name" value="PERIAXIN/AHNAK"/>
    <property type="match status" value="1"/>
</dbReference>
<dbReference type="GO" id="GO:0005737">
    <property type="term" value="C:cytoplasm"/>
    <property type="evidence" value="ECO:0007669"/>
    <property type="project" value="TreeGrafter"/>
</dbReference>
<dbReference type="PANTHER" id="PTHR23348:SF42">
    <property type="entry name" value="PERIAXIN"/>
    <property type="match status" value="1"/>
</dbReference>
<gene>
    <name evidence="5" type="ORF">XELAEV_18039755mg</name>
</gene>
<evidence type="ECO:0000259" key="4">
    <source>
        <dbReference type="PROSITE" id="PS50106"/>
    </source>
</evidence>
<feature type="compositionally biased region" description="Basic and acidic residues" evidence="3">
    <location>
        <begin position="1651"/>
        <end position="1671"/>
    </location>
</feature>
<feature type="region of interest" description="Disordered" evidence="3">
    <location>
        <begin position="3451"/>
        <end position="3471"/>
    </location>
</feature>
<evidence type="ECO:0000256" key="1">
    <source>
        <dbReference type="ARBA" id="ARBA00004123"/>
    </source>
</evidence>
<evidence type="ECO:0000313" key="5">
    <source>
        <dbReference type="EMBL" id="OCT68454.1"/>
    </source>
</evidence>
<feature type="compositionally biased region" description="Basic and acidic residues" evidence="3">
    <location>
        <begin position="4823"/>
        <end position="4833"/>
    </location>
</feature>
<dbReference type="SUPFAM" id="SSF50156">
    <property type="entry name" value="PDZ domain-like"/>
    <property type="match status" value="1"/>
</dbReference>
<feature type="region of interest" description="Disordered" evidence="3">
    <location>
        <begin position="2099"/>
        <end position="2118"/>
    </location>
</feature>
<organism evidence="5 6">
    <name type="scientific">Xenopus laevis</name>
    <name type="common">African clawed frog</name>
    <dbReference type="NCBI Taxonomy" id="8355"/>
    <lineage>
        <taxon>Eukaryota</taxon>
        <taxon>Metazoa</taxon>
        <taxon>Chordata</taxon>
        <taxon>Craniata</taxon>
        <taxon>Vertebrata</taxon>
        <taxon>Euteleostomi</taxon>
        <taxon>Amphibia</taxon>
        <taxon>Batrachia</taxon>
        <taxon>Anura</taxon>
        <taxon>Pipoidea</taxon>
        <taxon>Pipidae</taxon>
        <taxon>Xenopodinae</taxon>
        <taxon>Xenopus</taxon>
        <taxon>Xenopus</taxon>
    </lineage>
</organism>
<feature type="compositionally biased region" description="Polar residues" evidence="3">
    <location>
        <begin position="4777"/>
        <end position="4793"/>
    </location>
</feature>
<feature type="region of interest" description="Disordered" evidence="3">
    <location>
        <begin position="1651"/>
        <end position="1675"/>
    </location>
</feature>
<reference evidence="6" key="1">
    <citation type="journal article" date="2016" name="Nature">
        <title>Genome evolution in the allotetraploid frog Xenopus laevis.</title>
        <authorList>
            <person name="Session A.M."/>
            <person name="Uno Y."/>
            <person name="Kwon T."/>
            <person name="Chapman J.A."/>
            <person name="Toyoda A."/>
            <person name="Takahashi S."/>
            <person name="Fukui A."/>
            <person name="Hikosaka A."/>
            <person name="Suzuki A."/>
            <person name="Kondo M."/>
            <person name="van Heeringen S.J."/>
            <person name="Quigley I."/>
            <person name="Heinz S."/>
            <person name="Ogino H."/>
            <person name="Ochi H."/>
            <person name="Hellsten U."/>
            <person name="Lyons J.B."/>
            <person name="Simakov O."/>
            <person name="Putnam N."/>
            <person name="Stites J."/>
            <person name="Kuroki Y."/>
            <person name="Tanaka T."/>
            <person name="Michiue T."/>
            <person name="Watanabe M."/>
            <person name="Bogdanovic O."/>
            <person name="Lister R."/>
            <person name="Georgiou G."/>
            <person name="Paranjpe S.S."/>
            <person name="van Kruijsbergen I."/>
            <person name="Shu S."/>
            <person name="Carlson J."/>
            <person name="Kinoshita T."/>
            <person name="Ohta Y."/>
            <person name="Mawaribuchi S."/>
            <person name="Jenkins J."/>
            <person name="Grimwood J."/>
            <person name="Schmutz J."/>
            <person name="Mitros T."/>
            <person name="Mozaffari S.V."/>
            <person name="Suzuki Y."/>
            <person name="Haramoto Y."/>
            <person name="Yamamoto T.S."/>
            <person name="Takagi C."/>
            <person name="Heald R."/>
            <person name="Miller K."/>
            <person name="Haudenschild C."/>
            <person name="Kitzman J."/>
            <person name="Nakayama T."/>
            <person name="Izutsu Y."/>
            <person name="Robert J."/>
            <person name="Fortriede J."/>
            <person name="Burns K."/>
            <person name="Lotay V."/>
            <person name="Karimi K."/>
            <person name="Yasuoka Y."/>
            <person name="Dichmann D.S."/>
            <person name="Flajnik M.F."/>
            <person name="Houston D.W."/>
            <person name="Shendure J."/>
            <person name="DuPasquier L."/>
            <person name="Vize P.D."/>
            <person name="Zorn A.M."/>
            <person name="Ito M."/>
            <person name="Marcotte E.M."/>
            <person name="Wallingford J.B."/>
            <person name="Ito Y."/>
            <person name="Asashima M."/>
            <person name="Ueno N."/>
            <person name="Matsuda Y."/>
            <person name="Veenstra G.J."/>
            <person name="Fujiyama A."/>
            <person name="Harland R.M."/>
            <person name="Taira M."/>
            <person name="Rokhsar D.S."/>
        </authorList>
    </citation>
    <scope>NUCLEOTIDE SEQUENCE [LARGE SCALE GENOMIC DNA]</scope>
    <source>
        <strain evidence="6">J</strain>
    </source>
</reference>
<feature type="domain" description="PDZ" evidence="4">
    <location>
        <begin position="2"/>
        <end position="71"/>
    </location>
</feature>
<dbReference type="Gene3D" id="2.30.42.10">
    <property type="match status" value="1"/>
</dbReference>
<accession>A0A974C8D7</accession>
<comment type="subcellular location">
    <subcellularLocation>
        <location evidence="1">Nucleus</location>
    </subcellularLocation>
</comment>
<feature type="compositionally biased region" description="Polar residues" evidence="3">
    <location>
        <begin position="837"/>
        <end position="848"/>
    </location>
</feature>
<dbReference type="EMBL" id="CM004480">
    <property type="protein sequence ID" value="OCT68454.1"/>
    <property type="molecule type" value="Genomic_DNA"/>
</dbReference>
<feature type="region of interest" description="Disordered" evidence="3">
    <location>
        <begin position="4822"/>
        <end position="4860"/>
    </location>
</feature>
<feature type="compositionally biased region" description="Acidic residues" evidence="3">
    <location>
        <begin position="4834"/>
        <end position="4843"/>
    </location>
</feature>
<dbReference type="InterPro" id="IPR036034">
    <property type="entry name" value="PDZ_sf"/>
</dbReference>
<feature type="compositionally biased region" description="Basic and acidic residues" evidence="3">
    <location>
        <begin position="4748"/>
        <end position="4760"/>
    </location>
</feature>
<feature type="compositionally biased region" description="Polar residues" evidence="3">
    <location>
        <begin position="1290"/>
        <end position="1304"/>
    </location>
</feature>
<feature type="region of interest" description="Disordered" evidence="3">
    <location>
        <begin position="2818"/>
        <end position="2841"/>
    </location>
</feature>
<dbReference type="PROSITE" id="PS50106">
    <property type="entry name" value="PDZ"/>
    <property type="match status" value="1"/>
</dbReference>
<feature type="region of interest" description="Disordered" evidence="3">
    <location>
        <begin position="213"/>
        <end position="247"/>
    </location>
</feature>
<dbReference type="GO" id="GO:0032287">
    <property type="term" value="P:peripheral nervous system myelin maintenance"/>
    <property type="evidence" value="ECO:0007669"/>
    <property type="project" value="TreeGrafter"/>
</dbReference>
<feature type="compositionally biased region" description="Basic and acidic residues" evidence="3">
    <location>
        <begin position="1223"/>
        <end position="1239"/>
    </location>
</feature>
<feature type="compositionally biased region" description="Basic and acidic residues" evidence="3">
    <location>
        <begin position="850"/>
        <end position="865"/>
    </location>
</feature>
<feature type="compositionally biased region" description="Basic and acidic residues" evidence="3">
    <location>
        <begin position="173"/>
        <end position="190"/>
    </location>
</feature>
<feature type="compositionally biased region" description="Basic and acidic residues" evidence="3">
    <location>
        <begin position="329"/>
        <end position="340"/>
    </location>
</feature>
<protein>
    <recommendedName>
        <fullName evidence="4">PDZ domain-containing protein</fullName>
    </recommendedName>
</protein>
<feature type="compositionally biased region" description="Basic and acidic residues" evidence="3">
    <location>
        <begin position="2249"/>
        <end position="2265"/>
    </location>
</feature>
<dbReference type="InterPro" id="IPR052082">
    <property type="entry name" value="Myelin_sheath_structural"/>
</dbReference>
<feature type="region of interest" description="Disordered" evidence="3">
    <location>
        <begin position="1255"/>
        <end position="1337"/>
    </location>
</feature>
<feature type="compositionally biased region" description="Polar residues" evidence="3">
    <location>
        <begin position="882"/>
        <end position="894"/>
    </location>
</feature>
<feature type="region of interest" description="Disordered" evidence="3">
    <location>
        <begin position="2292"/>
        <end position="2314"/>
    </location>
</feature>
<evidence type="ECO:0000313" key="6">
    <source>
        <dbReference type="Proteomes" id="UP000694892"/>
    </source>
</evidence>
<feature type="region of interest" description="Disordered" evidence="3">
    <location>
        <begin position="3255"/>
        <end position="3278"/>
    </location>
</feature>
<feature type="compositionally biased region" description="Basic and acidic residues" evidence="3">
    <location>
        <begin position="4845"/>
        <end position="4860"/>
    </location>
</feature>
<feature type="region of interest" description="Disordered" evidence="3">
    <location>
        <begin position="293"/>
        <end position="354"/>
    </location>
</feature>
<dbReference type="Proteomes" id="UP000694892">
    <property type="component" value="Chromosome 8L"/>
</dbReference>
<evidence type="ECO:0000256" key="2">
    <source>
        <dbReference type="ARBA" id="ARBA00023242"/>
    </source>
</evidence>
<feature type="compositionally biased region" description="Basic and acidic residues" evidence="3">
    <location>
        <begin position="4797"/>
        <end position="4809"/>
    </location>
</feature>
<keyword evidence="2" id="KW-0539">Nucleus</keyword>
<feature type="compositionally biased region" description="Basic and acidic residues" evidence="3">
    <location>
        <begin position="3205"/>
        <end position="3220"/>
    </location>
</feature>
<evidence type="ECO:0000256" key="3">
    <source>
        <dbReference type="SAM" id="MobiDB-lite"/>
    </source>
</evidence>
<feature type="region of interest" description="Disordered" evidence="3">
    <location>
        <begin position="1223"/>
        <end position="1242"/>
    </location>
</feature>
<dbReference type="OMA" id="SWGWGIQ"/>
<dbReference type="GO" id="GO:0043484">
    <property type="term" value="P:regulation of RNA splicing"/>
    <property type="evidence" value="ECO:0007669"/>
    <property type="project" value="TreeGrafter"/>
</dbReference>
<feature type="region of interest" description="Disordered" evidence="3">
    <location>
        <begin position="4718"/>
        <end position="4761"/>
    </location>
</feature>
<feature type="region of interest" description="Disordered" evidence="3">
    <location>
        <begin position="3205"/>
        <end position="3225"/>
    </location>
</feature>
<feature type="compositionally biased region" description="Basic and acidic residues" evidence="3">
    <location>
        <begin position="1306"/>
        <end position="1337"/>
    </location>
</feature>
<feature type="region of interest" description="Disordered" evidence="3">
    <location>
        <begin position="2628"/>
        <end position="2648"/>
    </location>
</feature>
<feature type="region of interest" description="Disordered" evidence="3">
    <location>
        <begin position="837"/>
        <end position="936"/>
    </location>
</feature>
<feature type="region of interest" description="Disordered" evidence="3">
    <location>
        <begin position="2243"/>
        <end position="2265"/>
    </location>
</feature>
<feature type="region of interest" description="Disordered" evidence="3">
    <location>
        <begin position="2681"/>
        <end position="2703"/>
    </location>
</feature>
<name>A0A974C8D7_XENLA</name>
<proteinExistence type="predicted"/>
<feature type="compositionally biased region" description="Basic residues" evidence="3">
    <location>
        <begin position="341"/>
        <end position="350"/>
    </location>
</feature>
<dbReference type="GO" id="GO:0005634">
    <property type="term" value="C:nucleus"/>
    <property type="evidence" value="ECO:0007669"/>
    <property type="project" value="UniProtKB-SubCell"/>
</dbReference>
<dbReference type="InterPro" id="IPR001478">
    <property type="entry name" value="PDZ"/>
</dbReference>
<feature type="region of interest" description="Disordered" evidence="3">
    <location>
        <begin position="4777"/>
        <end position="4809"/>
    </location>
</feature>
<feature type="compositionally biased region" description="Basic and acidic residues" evidence="3">
    <location>
        <begin position="1270"/>
        <end position="1289"/>
    </location>
</feature>
<feature type="region of interest" description="Disordered" evidence="3">
    <location>
        <begin position="151"/>
        <end position="196"/>
    </location>
</feature>
<sequence length="4860" mass="548761">MEVTLSTEAETGASGFTITGGREQGIIVSQVLKESPHSDIFCIKEGDQLLSATIYFDNITYEDALKILQQSEPYKVQFNLKRKLGKEDIEKMHSVIQIKKEKHIQENDDLICSFKTTESDKTVRKREHKKKRSKKDRLSWPKFQSITTTGFLGHIRSRSTSETNDEETQDTSRVSEIHSEQEDISIKQDEIESSGMQIQCNKTSGEQIVELEKRKQAKPQQRLKEKRSLDSSISVQRDHRPVPKTQLRKGESLHSYIFADKSKDKEDNTQNVIWRETFPEVVIVKEKTLPSPCKVSPIQRRDQTTLQSSAEARIKESPQQTDLGQQVFDHLKSPKDETKMSKQRKKKSKKTISGTTNIQVDDISEAHSSSSHMNVHFQSFSGNNTEENNIPEDEKISTSCVALNVDTLNEFQTESTKQYRSSEINNTGDTAELQQNNVAEFEKHGFQMPLLGISQEEESSGTELTSEKKLPDRQQILSGWKLQMPIIKMPKLPKLQRKSFRSEMVEQSDINTNNIGTVAKDSIITEKEIHTLSEGEVTVDKGNIQMLYNSVQLNLQDEGPDKLSTKKIKLNTDMISEIPVPELDTPVTDFLSQGQILPEEAIIQDNENYERETLLKMPKLKMPSFDTFTQKVKDSGEREHKTFVDLNKNDKESSAKTTKVKLPKVELSLPKFKGHKGHYKVHTNTDSQSSDNTNVVDNNWIFSEDLKHDSPFSSYSKHEIKIHEDDVFHNVADINIPAYTKLNTHEVSENKVNEISKEIDANEEVAFAEDINIVFPHMQIQKYGEYIPGSNEEETEQINRLATRTEFELKNDISTYVSEESTIRHKINKEEQESTITLKGSTAGSLSQELDERNIDISEPQERKYTPASKTLQDTKADTEIKNNTSEHNNTELNCKSKSKNKSIQKKIPQEADITQWDGKSANEKNKNMKSQFPKLKLPKLELSKHFKQNKYSKVKTSDLSNVEHQEMISKSLTEDITKEINHDTLEENEPVNSNITFPQTVATLTSPLSGIETISNEKKESGKKELLMIHSFEIKTEAEGNKTEVLKKKLVTHVETPDQELWEIEEGKRTQHRIKMTKVPKTIKSTESPKIYKTSEMQQCNISSKIKRDFGVENIRDSFSSTTKQMAEEGRRKDEIVDTGRGKTDVFMKMSEETAKKNQEIQTTEPKTQILMTLAESSICKTKLPMFSTLQFGLSDQRAIVNSSVAVPQQLKEDTDLEFKEKEAETRNECISTTEKETSSWGRGIQLPTFNIPLFGKSDKPANITESEDASKPKEELNDKTEITERETGIQSVSLSLETEQTTVPKEEVKVELQQEEEKPKPDTDTVKSFETQKEVKESEIVQKELSIQVEPSVQEHWEVQGKGKRRRKKVTKVEKTVITTESQEQGATSPFEKYDVTSKTNVEFEDIDDTLSPTEELQPQKEIAEIETIKTEKPETKVFLTMSEGRVDTTVTTQETKIVQPTKQILQMITESSIGETQLSTSTMLTFATTEQTQIAVATKDIPLQEEDIQVDSEEKERETTQEPRITEPKTQILEVSEERVDTVITTQENQITEPKVQILETVREAFIGETQLQAMSTLAFAQPDQTAIADSSVDMPQLSEDIKLELEEKEAETSSECISNVEKDTSSWGWGIQLPVFKIPLFGKSEKPADLTESEDSSKPKKELKDDTEITQGKTVVESVSLSVETEPTTVPKEEVKVELQQEKEKPKPDTDTVKLFEKQKEVKESEIVQKELSIQVEPSVQEHWEVQGKGKRRRKKVTKVGKTVITSKSQEVGATSPFEEYDVTSQTKVEFEDIDDTLSPTEELQPQKEIAEMETIKTETPETKVFLTMSEGRVDTAAATQDTQITQPTTQILESEDSSKHKEELKDETEIKEGKTFVETVSLSVEIEPTTIPKEEVKVELQQEEEKPKPDTDTVKLFEKQKKVKESEIVQKELSIQVEPSVQEHWEVQGKGKRRRKKVTKVGKTVITSKSQEVGATSPFEEYDVTSQTKVEFEDIDDTLSPTEELQPQKEIAEMETIKTETPETKVFLTMSEGRVDTAAATQETQITQPTTQILQMITESSIGETQLSTSTMLILTTTEQTQIAVATKDIPLQEEDIQVDSEEKERTTQEPQITEPKTQILEMSEERVDTVITTQENQITEPKAQILETIREAFIGETQLQTISTLAFAQPDQMAITDSSVAMPTLSEDIKLVLVEKKAETSSEFISTVEKDTSSWGWGIQLPVFKIPLFGISEKPANLTESEDSSKHKEELKDETEIKEGKTVVETVSLSVEIEPTTIPKEEVKVELQQEEEKPKPDTDTVKSFETQKEVKESEIVQKELSIQVEPSVQEHWEVQGKGKKRRKKVTKVGKTVITSKSQEIGATSPFEEYDVTSQKKVEFEDIDDTFSPTEELQPQKEIAEIETIKTETPETKVFLTMSEGRVDTAVTTQETQITQPTTQILQMITESSIGETQLSTSTMLTLATTEQTQIAVATKHIPLQEVDIQIDSEEKERTTQEPQITEPKTQILEVSEERVDTVITTQENQITEPKVQILETVREAFIGEKQLQTISTLAFAQPHKTAIADSSSAMSQLSEDIKLELEEKEAETSSEYISTVEKDTSSWGWGIQFPVFKIPLFGKSDEPADLTESEDSSKPKEELKDETEITAGKTFVEFVSLSDEMEPTTVTKEDLKVELQQEEEKTTQEPQITEPKTQIQELSEERVDTVITTQENQITEPKVQSPETVREAFIGETQLQTISTLAFAQPDQTAIADSSVAMPQLSEDIKHELEEKEAETSREFISTVEKDASSWGWGIQLPVFKIPLFEISEKPADLTESEDSSKHKEELKDETEIKEGKTVVETVSLSVEMEPTTVPKEEVKVELQQEEEKPKLDTDTVKSFETQKEVKESEIVQKELSIQVEPSVQEHWEMQGKGKRRRKKVTKVEKTVITIESQEQGATSPFEKYDVTSQTKVEFEDIDDTLSPTEELQPQKEIAEMETIKTETPETKVFLTMSEGRVDTTAATQETQITQPTTQILQMITESSIGETQLSKSTMLTLATTEQTQIAVATKDIPLQEEKIQVDSEEKDRTTQEPQITEPKTQILEVSDERVDTVITTQENQITEPKVQILETVREAFIGETQLQAISTLAFAQPDQTAIADSSVDMPQLSEDIKLELEEKVAETCSECISNVEKDTSSWGWGIQLPVFKIPLFGKSEKPADLTESEDSSKPNEELKDETEITAGKTFVEFVSLSVEMEPTTVTKEDVKVQLQQEDEKPKPDTDTVKSFETQKEVKESEIVQKELSIQVEPSVQEHWEVQGKGKIHRKKVTKVEKTVIMTESQEVGATSSLEKYDVTSQTNIEFEDIDDTLSPTEELQPQKEIAEIKTIKSETPETKVFLTMSEGRVDTSLATQETQITQPTTQILQMITESSIGETQLSTSTMLTFATTEQTQIAVATKDIPLQEEDIQVDSEEKERETTQEPQITEPKTQILGVSEEKVDTAITTQENQITEPNVQILETVREAFIGETQLQTISTLAFAQPDQTAIADISVAMPQLSEDIKLELQQEEEKPKPDTVQLFKTQTKVKDSEIVQRKLSIHVEPSVQEHWEVQDNGKTHTKKFIQIEKTDNATKSQEAVLTSPSEVYVFNSQTKTEFDTDDIKVLKPDYKSTHKQIDINLNSLGTANTKEFVSTSSDITSCASNIWETKSKGVMVTVKNQSEEEQLILNQALEGGINIKGNQSEIKIVEICPDTETLGVDISPIESCTLSFCDFKNDTLEKCTTKSKSLSLLSTNSDQNDVKEAVKLQVVEEHQMTFKTESKLLKNIQDECTFPLKDNYDEANMHTTFLETESYLPYISKPMIGVTLIEESINISGGNIRGKEQKESEENVKSKAEANLYIQEGSAINVDVEVLRKTCDPVSDNNEYEISTPKVQQLSESSCAEEISGVTIPVSPSFSVKVLEERIYTPDEDFKVNQLSFFSLDEVNTTEDRQETKRELQYLKMLEKSKSVLKYKSIPFEETLLENDTSVITCDSTEHLPNYCITDAAKQVGFEKEEQSFRTVAVDLKEKKKDCDLPDMDDTIPIYLADRGIRFHQLSLPKFSVSVIEENIYIEDEGNSGNYLDLERSIDTLKSTVGISSKTIGSETDSMNIMQTKDSKSDSDTVAFEEDVLSAQDVVEEKSDNALQQHTSVGKSRSFFKLPSFKLPSLGFRRKKEHANDQLDEDLDADLPHKDFATDLFNESEKLKTQLEIEADKEKASLYSKKVEHPKFPLPKLELSKLSTGGITEHTSTGIDTSEVIVTKDNMTKNIDTQKEKAQTNKDLSPVSLSSELQANTISVDSHFEEDIKIEFPHFKASQISFVDPNDVQSDNSHFYKPVEKMEPGNSQSTSEELQTSFVKKKKVKRNGHVEEITGDQFLTEEKKDSVSVCLTSVNLSEKKMKPKRSGFKLSFSKVKKSNSSSESQCESFGIAANHEKVDIDLPEYDLACEDELQTVDISCVANQSTLELNIPQSDVKAADTGLDKASLNEMEKAMKKEINIAPINVKSITFDEKSSVTAEPFDTDHGVPHLVSHVSTELPVSSENREITVKKGSTNKLVDVYSTTVWETKQNTETEYKSNGTTQTKQDLTENDKLSTKIVKEYEISSAETENPSFGFSLMKIKLPESRCNVNREESEMSVEENTNIEDNQMVSENTQSLEVELENITAENKSNRLILSSKVHIPKVKTLKLSVKSYDQPESSNIPAHTDDGTAKNEMSATAATSHDENSLKKKEDTSNQSLKFRFRLPSIGFTSSANETDSQHSIQKLQGTAKLEKEETGTSEKKSWFKFPKLGFSSTTEKHEIDKTEKDDSELVETTEDNFSKESKEKDKREDSS</sequence>